<protein>
    <submittedName>
        <fullName evidence="1">Uncharacterized protein</fullName>
    </submittedName>
</protein>
<evidence type="ECO:0000313" key="2">
    <source>
        <dbReference type="Proteomes" id="UP000676336"/>
    </source>
</evidence>
<sequence length="221" mass="24553">MTSREGLNRNRLRQATPNVDQVLTPLGRVASTIPSGSTSVPTTVVQNSGNIRQHYTLHMSLTDDVETNSNSIVILGTFDTSIQTPIITFDAEQFRSDIKTHGNDEKRLEQLIINAINYFIAASKRAPQQVVDYTVLTFLAWTASLHGEIFRLPSILKAMCTLLKGSALTKIMKTFPTINNGNNLGLTTTPYTLVCQIFWIAFKINELKIMTCSSFPSQTLQ</sequence>
<reference evidence="1" key="1">
    <citation type="submission" date="2021-02" db="EMBL/GenBank/DDBJ databases">
        <authorList>
            <person name="Nowell W R."/>
        </authorList>
    </citation>
    <scope>NUCLEOTIDE SEQUENCE</scope>
</reference>
<dbReference type="AlphaFoldDB" id="A0A8S2U0P7"/>
<dbReference type="Proteomes" id="UP000676336">
    <property type="component" value="Unassembled WGS sequence"/>
</dbReference>
<comment type="caution">
    <text evidence="1">The sequence shown here is derived from an EMBL/GenBank/DDBJ whole genome shotgun (WGS) entry which is preliminary data.</text>
</comment>
<evidence type="ECO:0000313" key="1">
    <source>
        <dbReference type="EMBL" id="CAF4317538.1"/>
    </source>
</evidence>
<name>A0A8S2U0P7_9BILA</name>
<organism evidence="1 2">
    <name type="scientific">Rotaria magnacalcarata</name>
    <dbReference type="NCBI Taxonomy" id="392030"/>
    <lineage>
        <taxon>Eukaryota</taxon>
        <taxon>Metazoa</taxon>
        <taxon>Spiralia</taxon>
        <taxon>Gnathifera</taxon>
        <taxon>Rotifera</taxon>
        <taxon>Eurotatoria</taxon>
        <taxon>Bdelloidea</taxon>
        <taxon>Philodinida</taxon>
        <taxon>Philodinidae</taxon>
        <taxon>Rotaria</taxon>
    </lineage>
</organism>
<dbReference type="EMBL" id="CAJOBI010039546">
    <property type="protein sequence ID" value="CAF4317538.1"/>
    <property type="molecule type" value="Genomic_DNA"/>
</dbReference>
<gene>
    <name evidence="1" type="ORF">SMN809_LOCUS26805</name>
</gene>
<accession>A0A8S2U0P7</accession>
<proteinExistence type="predicted"/>